<accession>A0A8K0KQN7</accession>
<name>A0A8K0KQN7_LADFU</name>
<keyword evidence="2" id="KW-1185">Reference proteome</keyword>
<dbReference type="OrthoDB" id="421276at2759"/>
<evidence type="ECO:0000313" key="1">
    <source>
        <dbReference type="EMBL" id="KAG8239260.1"/>
    </source>
</evidence>
<dbReference type="Proteomes" id="UP000792457">
    <property type="component" value="Unassembled WGS sequence"/>
</dbReference>
<reference evidence="1" key="2">
    <citation type="submission" date="2017-10" db="EMBL/GenBank/DDBJ databases">
        <title>Ladona fulva Genome sequencing and assembly.</title>
        <authorList>
            <person name="Murali S."/>
            <person name="Richards S."/>
            <person name="Bandaranaike D."/>
            <person name="Bellair M."/>
            <person name="Blankenburg K."/>
            <person name="Chao H."/>
            <person name="Dinh H."/>
            <person name="Doddapaneni H."/>
            <person name="Dugan-Rocha S."/>
            <person name="Elkadiri S."/>
            <person name="Gnanaolivu R."/>
            <person name="Hernandez B."/>
            <person name="Skinner E."/>
            <person name="Javaid M."/>
            <person name="Lee S."/>
            <person name="Li M."/>
            <person name="Ming W."/>
            <person name="Munidasa M."/>
            <person name="Muniz J."/>
            <person name="Nguyen L."/>
            <person name="Hughes D."/>
            <person name="Osuji N."/>
            <person name="Pu L.-L."/>
            <person name="Puazo M."/>
            <person name="Qu C."/>
            <person name="Quiroz J."/>
            <person name="Raj R."/>
            <person name="Weissenberger G."/>
            <person name="Xin Y."/>
            <person name="Zou X."/>
            <person name="Han Y."/>
            <person name="Worley K."/>
            <person name="Muzny D."/>
            <person name="Gibbs R."/>
        </authorList>
    </citation>
    <scope>NUCLEOTIDE SEQUENCE</scope>
    <source>
        <strain evidence="1">Sampled in the wild</strain>
    </source>
</reference>
<dbReference type="EMBL" id="KZ309568">
    <property type="protein sequence ID" value="KAG8239260.1"/>
    <property type="molecule type" value="Genomic_DNA"/>
</dbReference>
<proteinExistence type="predicted"/>
<protein>
    <submittedName>
        <fullName evidence="1">Uncharacterized protein</fullName>
    </submittedName>
</protein>
<organism evidence="1 2">
    <name type="scientific">Ladona fulva</name>
    <name type="common">Scarce chaser dragonfly</name>
    <name type="synonym">Libellula fulva</name>
    <dbReference type="NCBI Taxonomy" id="123851"/>
    <lineage>
        <taxon>Eukaryota</taxon>
        <taxon>Metazoa</taxon>
        <taxon>Ecdysozoa</taxon>
        <taxon>Arthropoda</taxon>
        <taxon>Hexapoda</taxon>
        <taxon>Insecta</taxon>
        <taxon>Pterygota</taxon>
        <taxon>Palaeoptera</taxon>
        <taxon>Odonata</taxon>
        <taxon>Epiprocta</taxon>
        <taxon>Anisoptera</taxon>
        <taxon>Libelluloidea</taxon>
        <taxon>Libellulidae</taxon>
        <taxon>Ladona</taxon>
    </lineage>
</organism>
<dbReference type="AlphaFoldDB" id="A0A8K0KQN7"/>
<reference evidence="1" key="1">
    <citation type="submission" date="2013-04" db="EMBL/GenBank/DDBJ databases">
        <authorList>
            <person name="Qu J."/>
            <person name="Murali S.C."/>
            <person name="Bandaranaike D."/>
            <person name="Bellair M."/>
            <person name="Blankenburg K."/>
            <person name="Chao H."/>
            <person name="Dinh H."/>
            <person name="Doddapaneni H."/>
            <person name="Downs B."/>
            <person name="Dugan-Rocha S."/>
            <person name="Elkadiri S."/>
            <person name="Gnanaolivu R.D."/>
            <person name="Hernandez B."/>
            <person name="Javaid M."/>
            <person name="Jayaseelan J.C."/>
            <person name="Lee S."/>
            <person name="Li M."/>
            <person name="Ming W."/>
            <person name="Munidasa M."/>
            <person name="Muniz J."/>
            <person name="Nguyen L."/>
            <person name="Ongeri F."/>
            <person name="Osuji N."/>
            <person name="Pu L.-L."/>
            <person name="Puazo M."/>
            <person name="Qu C."/>
            <person name="Quiroz J."/>
            <person name="Raj R."/>
            <person name="Weissenberger G."/>
            <person name="Xin Y."/>
            <person name="Zou X."/>
            <person name="Han Y."/>
            <person name="Richards S."/>
            <person name="Worley K."/>
            <person name="Muzny D."/>
            <person name="Gibbs R."/>
        </authorList>
    </citation>
    <scope>NUCLEOTIDE SEQUENCE</scope>
    <source>
        <strain evidence="1">Sampled in the wild</strain>
    </source>
</reference>
<gene>
    <name evidence="1" type="ORF">J437_LFUL010650</name>
</gene>
<comment type="caution">
    <text evidence="1">The sequence shown here is derived from an EMBL/GenBank/DDBJ whole genome shotgun (WGS) entry which is preliminary data.</text>
</comment>
<evidence type="ECO:0000313" key="2">
    <source>
        <dbReference type="Proteomes" id="UP000792457"/>
    </source>
</evidence>
<sequence length="214" mass="24097">MFERSVLMCSLEPEQHVPTEVGDDFPTVSGGTSATMKVIDEKLSGAFPDISGQRIFDIKFLFEKIKRLSHHNAPTNCGFSDMDITRETRKRMESVFQMKFLPIYADCSCYACLVSSTVRFSYPRASMILSFVLVRACTALPRLRSAVIGAIKFRIRQLQESMGRRVELLWQDLRNGPSHVFGEHKDCSVIGYFCNGGSSGEENLVSDMQVCGIW</sequence>